<name>A0A0K9GV17_9BACI</name>
<sequence>MTINNSEKSKELTLFSGWNNLNLTISTNFLSEDEKRAFEIVSKTLSRNAIAAIDLTITLNNGTEFKAKVHDWESDDELAVYDEGEGGIH</sequence>
<evidence type="ECO:0000313" key="1">
    <source>
        <dbReference type="EMBL" id="KMY50529.1"/>
    </source>
</evidence>
<organism evidence="1 2">
    <name type="scientific">Peribacillus loiseleuriae</name>
    <dbReference type="NCBI Taxonomy" id="1679170"/>
    <lineage>
        <taxon>Bacteria</taxon>
        <taxon>Bacillati</taxon>
        <taxon>Bacillota</taxon>
        <taxon>Bacilli</taxon>
        <taxon>Bacillales</taxon>
        <taxon>Bacillaceae</taxon>
        <taxon>Peribacillus</taxon>
    </lineage>
</organism>
<protein>
    <submittedName>
        <fullName evidence="1">Uncharacterized protein</fullName>
    </submittedName>
</protein>
<accession>A0A0K9GV17</accession>
<dbReference type="Proteomes" id="UP000037146">
    <property type="component" value="Unassembled WGS sequence"/>
</dbReference>
<gene>
    <name evidence="1" type="ORF">AC625_14295</name>
</gene>
<dbReference type="EMBL" id="LFZW01000001">
    <property type="protein sequence ID" value="KMY50529.1"/>
    <property type="molecule type" value="Genomic_DNA"/>
</dbReference>
<dbReference type="PATRIC" id="fig|1679170.3.peg.3260"/>
<keyword evidence="2" id="KW-1185">Reference proteome</keyword>
<comment type="caution">
    <text evidence="1">The sequence shown here is derived from an EMBL/GenBank/DDBJ whole genome shotgun (WGS) entry which is preliminary data.</text>
</comment>
<evidence type="ECO:0000313" key="2">
    <source>
        <dbReference type="Proteomes" id="UP000037146"/>
    </source>
</evidence>
<reference evidence="2" key="1">
    <citation type="submission" date="2015-07" db="EMBL/GenBank/DDBJ databases">
        <title>Genome sequencing project for genomic taxonomy and phylogenomics of Bacillus-like bacteria.</title>
        <authorList>
            <person name="Liu B."/>
            <person name="Wang J."/>
            <person name="Zhu Y."/>
            <person name="Liu G."/>
            <person name="Chen Q."/>
            <person name="Chen Z."/>
            <person name="Lan J."/>
            <person name="Che J."/>
            <person name="Ge C."/>
            <person name="Shi H."/>
            <person name="Pan Z."/>
            <person name="Liu X."/>
        </authorList>
    </citation>
    <scope>NUCLEOTIDE SEQUENCE [LARGE SCALE GENOMIC DNA]</scope>
    <source>
        <strain evidence="2">FJAT-27997</strain>
    </source>
</reference>
<dbReference type="RefSeq" id="WP_049681882.1">
    <property type="nucleotide sequence ID" value="NZ_LFZW01000001.1"/>
</dbReference>
<dbReference type="AlphaFoldDB" id="A0A0K9GV17"/>
<proteinExistence type="predicted"/>